<sequence length="255" mass="25776">MPSVRDGAIVASVTPSVPLGTEVGEATLGDESDARSGAASVRRRSSFELAPHPGSAAQARKLTRAHLRGWAVCDDTCDAAALVISELVTNAIVHTASRRIVCELHDGHDRVRIAVRDEGWSPGAPHPGRRVAPEEEHGRGLLLVAAVSTAWGAQETGPGLLVWAELARDLNGAEGAGGPGGPGVPGQQFGAGPGALGGGGPHTFGAGADQGFDTQQFTSEFASEFETGFETGFAGGFGPAGDPGTGTGAGAGWVW</sequence>
<accession>A0A3S2YYD3</accession>
<dbReference type="GO" id="GO:0004674">
    <property type="term" value="F:protein serine/threonine kinase activity"/>
    <property type="evidence" value="ECO:0007669"/>
    <property type="project" value="UniProtKB-KW"/>
</dbReference>
<keyword evidence="4" id="KW-0067">ATP-binding</keyword>
<keyword evidence="5" id="KW-1185">Reference proteome</keyword>
<gene>
    <name evidence="4" type="ORF">EOT10_24515</name>
</gene>
<evidence type="ECO:0000256" key="1">
    <source>
        <dbReference type="ARBA" id="ARBA00022527"/>
    </source>
</evidence>
<dbReference type="EMBL" id="RZYA01000012">
    <property type="protein sequence ID" value="RVU22129.1"/>
    <property type="molecule type" value="Genomic_DNA"/>
</dbReference>
<feature type="compositionally biased region" description="Gly residues" evidence="2">
    <location>
        <begin position="233"/>
        <end position="255"/>
    </location>
</feature>
<name>A0A3S2YYD3_9ACTN</name>
<proteinExistence type="predicted"/>
<dbReference type="PANTHER" id="PTHR35526">
    <property type="entry name" value="ANTI-SIGMA-F FACTOR RSBW-RELATED"/>
    <property type="match status" value="1"/>
</dbReference>
<feature type="domain" description="Histidine kinase/HSP90-like ATPase" evidence="3">
    <location>
        <begin position="52"/>
        <end position="153"/>
    </location>
</feature>
<dbReference type="InterPro" id="IPR050267">
    <property type="entry name" value="Anti-sigma-factor_SerPK"/>
</dbReference>
<feature type="region of interest" description="Disordered" evidence="2">
    <location>
        <begin position="173"/>
        <end position="211"/>
    </location>
</feature>
<dbReference type="GO" id="GO:0005524">
    <property type="term" value="F:ATP binding"/>
    <property type="evidence" value="ECO:0007669"/>
    <property type="project" value="UniProtKB-KW"/>
</dbReference>
<evidence type="ECO:0000313" key="4">
    <source>
        <dbReference type="EMBL" id="RVU22129.1"/>
    </source>
</evidence>
<keyword evidence="1" id="KW-0418">Kinase</keyword>
<dbReference type="CDD" id="cd16936">
    <property type="entry name" value="HATPase_RsbW-like"/>
    <property type="match status" value="1"/>
</dbReference>
<feature type="region of interest" description="Disordered" evidence="2">
    <location>
        <begin position="229"/>
        <end position="255"/>
    </location>
</feature>
<dbReference type="Pfam" id="PF13581">
    <property type="entry name" value="HATPase_c_2"/>
    <property type="match status" value="1"/>
</dbReference>
<dbReference type="InterPro" id="IPR003594">
    <property type="entry name" value="HATPase_dom"/>
</dbReference>
<evidence type="ECO:0000259" key="3">
    <source>
        <dbReference type="Pfam" id="PF13581"/>
    </source>
</evidence>
<dbReference type="PANTHER" id="PTHR35526:SF3">
    <property type="entry name" value="ANTI-SIGMA-F FACTOR RSBW"/>
    <property type="match status" value="1"/>
</dbReference>
<dbReference type="Proteomes" id="UP000283128">
    <property type="component" value="Unassembled WGS sequence"/>
</dbReference>
<dbReference type="Gene3D" id="3.30.565.10">
    <property type="entry name" value="Histidine kinase-like ATPase, C-terminal domain"/>
    <property type="match status" value="1"/>
</dbReference>
<keyword evidence="1" id="KW-0723">Serine/threonine-protein kinase</keyword>
<keyword evidence="1" id="KW-0808">Transferase</keyword>
<dbReference type="SUPFAM" id="SSF55874">
    <property type="entry name" value="ATPase domain of HSP90 chaperone/DNA topoisomerase II/histidine kinase"/>
    <property type="match status" value="1"/>
</dbReference>
<protein>
    <submittedName>
        <fullName evidence="4">ATP-binding protein</fullName>
    </submittedName>
</protein>
<dbReference type="AlphaFoldDB" id="A0A3S2YYD3"/>
<reference evidence="4 5" key="1">
    <citation type="submission" date="2019-01" db="EMBL/GenBank/DDBJ databases">
        <title>Genome sequences of Streptomyces and Rhizobium isolates collected from root and soil.</title>
        <authorList>
            <person name="Chhettri S."/>
            <person name="Sevigny J.L."/>
            <person name="Sen A."/>
            <person name="Ennis N."/>
            <person name="Tisa L."/>
        </authorList>
    </citation>
    <scope>NUCLEOTIDE SEQUENCE [LARGE SCALE GENOMIC DNA]</scope>
    <source>
        <strain evidence="4 5">San01</strain>
    </source>
</reference>
<evidence type="ECO:0000313" key="5">
    <source>
        <dbReference type="Proteomes" id="UP000283128"/>
    </source>
</evidence>
<evidence type="ECO:0000256" key="2">
    <source>
        <dbReference type="SAM" id="MobiDB-lite"/>
    </source>
</evidence>
<dbReference type="OrthoDB" id="3852691at2"/>
<dbReference type="InterPro" id="IPR036890">
    <property type="entry name" value="HATPase_C_sf"/>
</dbReference>
<keyword evidence="4" id="KW-0547">Nucleotide-binding</keyword>
<organism evidence="4 5">
    <name type="scientific">Streptomyces antnestii</name>
    <dbReference type="NCBI Taxonomy" id="2494256"/>
    <lineage>
        <taxon>Bacteria</taxon>
        <taxon>Bacillati</taxon>
        <taxon>Actinomycetota</taxon>
        <taxon>Actinomycetes</taxon>
        <taxon>Kitasatosporales</taxon>
        <taxon>Streptomycetaceae</taxon>
        <taxon>Streptomyces</taxon>
    </lineage>
</organism>
<comment type="caution">
    <text evidence="4">The sequence shown here is derived from an EMBL/GenBank/DDBJ whole genome shotgun (WGS) entry which is preliminary data.</text>
</comment>
<feature type="compositionally biased region" description="Gly residues" evidence="2">
    <location>
        <begin position="174"/>
        <end position="202"/>
    </location>
</feature>